<dbReference type="GO" id="GO:0004803">
    <property type="term" value="F:transposase activity"/>
    <property type="evidence" value="ECO:0007669"/>
    <property type="project" value="InterPro"/>
</dbReference>
<sequence length="219" mass="26085">MPINNKYIQDFVEDEFMHIICKSVTGSLLFKNDANRSYFLKKYAEYSFGYLETYCYILLSNHVHFLVKCVNERSLTARLKLLPQEHLKTHQKKYVNKELTFSEALEFQMKDFFISYAMAFNKENKRSGSLFINPFRRIRITDDAHLQQNIIYIHANGIKHGVCKQLTDFKWSSYQPLLSDQATKLKRNEVMEYFGSKNNFIEMHQTQTQYFYQNALESD</sequence>
<dbReference type="GO" id="GO:0006313">
    <property type="term" value="P:DNA transposition"/>
    <property type="evidence" value="ECO:0007669"/>
    <property type="project" value="InterPro"/>
</dbReference>
<accession>A0A369Q1P9</accession>
<reference evidence="1 2" key="1">
    <citation type="submission" date="2018-07" db="EMBL/GenBank/DDBJ databases">
        <title>Pedobacter sp. nov., isolated from soil.</title>
        <authorList>
            <person name="Zhou L.Y."/>
            <person name="Du Z.J."/>
        </authorList>
    </citation>
    <scope>NUCLEOTIDE SEQUENCE [LARGE SCALE GENOMIC DNA]</scope>
    <source>
        <strain evidence="1 2">JDX94</strain>
    </source>
</reference>
<organism evidence="1 2">
    <name type="scientific">Pedobacter chinensis</name>
    <dbReference type="NCBI Taxonomy" id="2282421"/>
    <lineage>
        <taxon>Bacteria</taxon>
        <taxon>Pseudomonadati</taxon>
        <taxon>Bacteroidota</taxon>
        <taxon>Sphingobacteriia</taxon>
        <taxon>Sphingobacteriales</taxon>
        <taxon>Sphingobacteriaceae</taxon>
        <taxon>Pedobacter</taxon>
    </lineage>
</organism>
<evidence type="ECO:0000313" key="1">
    <source>
        <dbReference type="EMBL" id="RDC56258.1"/>
    </source>
</evidence>
<dbReference type="EMBL" id="QPKV01000004">
    <property type="protein sequence ID" value="RDC56258.1"/>
    <property type="molecule type" value="Genomic_DNA"/>
</dbReference>
<dbReference type="AlphaFoldDB" id="A0A369Q1P9"/>
<dbReference type="GO" id="GO:0003677">
    <property type="term" value="F:DNA binding"/>
    <property type="evidence" value="ECO:0007669"/>
    <property type="project" value="InterPro"/>
</dbReference>
<evidence type="ECO:0008006" key="3">
    <source>
        <dbReference type="Google" id="ProtNLM"/>
    </source>
</evidence>
<dbReference type="PANTHER" id="PTHR34322:SF2">
    <property type="entry name" value="TRANSPOSASE IS200-LIKE DOMAIN-CONTAINING PROTEIN"/>
    <property type="match status" value="1"/>
</dbReference>
<dbReference type="SUPFAM" id="SSF143422">
    <property type="entry name" value="Transposase IS200-like"/>
    <property type="match status" value="1"/>
</dbReference>
<keyword evidence="2" id="KW-1185">Reference proteome</keyword>
<dbReference type="InterPro" id="IPR036515">
    <property type="entry name" value="Transposase_17_sf"/>
</dbReference>
<proteinExistence type="predicted"/>
<evidence type="ECO:0000313" key="2">
    <source>
        <dbReference type="Proteomes" id="UP000253961"/>
    </source>
</evidence>
<dbReference type="Gene3D" id="3.30.70.1290">
    <property type="entry name" value="Transposase IS200-like"/>
    <property type="match status" value="1"/>
</dbReference>
<gene>
    <name evidence="1" type="ORF">DU508_11660</name>
</gene>
<dbReference type="PANTHER" id="PTHR34322">
    <property type="entry name" value="TRANSPOSASE, Y1_TNP DOMAIN-CONTAINING"/>
    <property type="match status" value="1"/>
</dbReference>
<dbReference type="Proteomes" id="UP000253961">
    <property type="component" value="Unassembled WGS sequence"/>
</dbReference>
<comment type="caution">
    <text evidence="1">The sequence shown here is derived from an EMBL/GenBank/DDBJ whole genome shotgun (WGS) entry which is preliminary data.</text>
</comment>
<protein>
    <recommendedName>
        <fullName evidence="3">Transposase IS200-like domain-containing protein</fullName>
    </recommendedName>
</protein>
<dbReference type="OrthoDB" id="9788881at2"/>
<name>A0A369Q1P9_9SPHI</name>
<dbReference type="RefSeq" id="WP_115402988.1">
    <property type="nucleotide sequence ID" value="NZ_QPKV01000004.1"/>
</dbReference>